<organism evidence="2 3">
    <name type="scientific">Parenemella sanctibonifatiensis</name>
    <dbReference type="NCBI Taxonomy" id="2016505"/>
    <lineage>
        <taxon>Bacteria</taxon>
        <taxon>Bacillati</taxon>
        <taxon>Actinomycetota</taxon>
        <taxon>Actinomycetes</taxon>
        <taxon>Propionibacteriales</taxon>
        <taxon>Propionibacteriaceae</taxon>
        <taxon>Parenemella</taxon>
    </lineage>
</organism>
<accession>A0A255E5F8</accession>
<evidence type="ECO:0000313" key="3">
    <source>
        <dbReference type="Proteomes" id="UP000216533"/>
    </source>
</evidence>
<dbReference type="EMBL" id="NMVI01000027">
    <property type="protein sequence ID" value="OYN84622.1"/>
    <property type="molecule type" value="Genomic_DNA"/>
</dbReference>
<evidence type="ECO:0000313" key="2">
    <source>
        <dbReference type="EMBL" id="OYN84622.1"/>
    </source>
</evidence>
<evidence type="ECO:0000256" key="1">
    <source>
        <dbReference type="SAM" id="MobiDB-lite"/>
    </source>
</evidence>
<protein>
    <submittedName>
        <fullName evidence="2">Uncharacterized protein</fullName>
    </submittedName>
</protein>
<proteinExistence type="predicted"/>
<feature type="region of interest" description="Disordered" evidence="1">
    <location>
        <begin position="1"/>
        <end position="84"/>
    </location>
</feature>
<dbReference type="AlphaFoldDB" id="A0A255E5F8"/>
<comment type="caution">
    <text evidence="2">The sequence shown here is derived from an EMBL/GenBank/DDBJ whole genome shotgun (WGS) entry which is preliminary data.</text>
</comment>
<dbReference type="Proteomes" id="UP000216533">
    <property type="component" value="Unassembled WGS sequence"/>
</dbReference>
<name>A0A255E5F8_9ACTN</name>
<dbReference type="RefSeq" id="WP_094451685.1">
    <property type="nucleotide sequence ID" value="NZ_NMVI01000027.1"/>
</dbReference>
<gene>
    <name evidence="2" type="ORF">CGZ92_12360</name>
</gene>
<sequence>MSTTPEDPAKQEMEPGTGEAIYAADEDSNQEPEVPSDAYAQVAEAPSDGQQHRPMTGAEAAALADGNPPAAAPEQGSPFNGTAN</sequence>
<reference evidence="2 3" key="1">
    <citation type="submission" date="2017-07" db="EMBL/GenBank/DDBJ databases">
        <title>Draft whole genome sequences of clinical Proprionibacteriaceae strains.</title>
        <authorList>
            <person name="Bernier A.-M."/>
            <person name="Bernard K."/>
            <person name="Domingo M.-C."/>
        </authorList>
    </citation>
    <scope>NUCLEOTIDE SEQUENCE [LARGE SCALE GENOMIC DNA]</scope>
    <source>
        <strain evidence="2 3">NML 160184</strain>
    </source>
</reference>
<feature type="compositionally biased region" description="Low complexity" evidence="1">
    <location>
        <begin position="58"/>
        <end position="73"/>
    </location>
</feature>